<evidence type="ECO:0008006" key="7">
    <source>
        <dbReference type="Google" id="ProtNLM"/>
    </source>
</evidence>
<keyword evidence="6" id="KW-1185">Reference proteome</keyword>
<dbReference type="KEGG" id="dwi:6639196"/>
<dbReference type="EMBL" id="CH963847">
    <property type="protein sequence ID" value="EDW73031.2"/>
    <property type="molecule type" value="Genomic_DNA"/>
</dbReference>
<dbReference type="SUPFAM" id="SSF54695">
    <property type="entry name" value="POZ domain"/>
    <property type="match status" value="1"/>
</dbReference>
<proteinExistence type="inferred from homology"/>
<accession>B4MM22</accession>
<dbReference type="AlphaFoldDB" id="B4MM22"/>
<gene>
    <name evidence="5" type="primary">Dwil\GK17326</name>
    <name evidence="5" type="ORF">Dwil_GK17326</name>
</gene>
<dbReference type="InterPro" id="IPR016072">
    <property type="entry name" value="Skp1_comp_dimer"/>
</dbReference>
<sequence length="158" mass="17739">MQNTTMQSIKLKTLDNITFDVSPATVKCSSTIQEMLLECEVENGAAIISLPDVHSTTLAKILIWAEHHKDEPVPVRREEMGDNTLTLSPWDIEYFKMDLTLLFDLMNAAENLDIEGIVHGSCKTVADLIKGKTTAEMREIFNIRCDLPGPNDYNNNNN</sequence>
<evidence type="ECO:0000256" key="2">
    <source>
        <dbReference type="ARBA" id="ARBA00022786"/>
    </source>
</evidence>
<dbReference type="SMART" id="SM00512">
    <property type="entry name" value="Skp1"/>
    <property type="match status" value="1"/>
</dbReference>
<dbReference type="PANTHER" id="PTHR11165">
    <property type="entry name" value="SKP1"/>
    <property type="match status" value="1"/>
</dbReference>
<dbReference type="InterPro" id="IPR016897">
    <property type="entry name" value="SKP1"/>
</dbReference>
<feature type="domain" description="SKP1 component POZ" evidence="4">
    <location>
        <begin position="8"/>
        <end position="70"/>
    </location>
</feature>
<name>B4MM22_DROWI</name>
<evidence type="ECO:0000256" key="1">
    <source>
        <dbReference type="ARBA" id="ARBA00009993"/>
    </source>
</evidence>
<dbReference type="Proteomes" id="UP000007798">
    <property type="component" value="Unassembled WGS sequence"/>
</dbReference>
<dbReference type="InterPro" id="IPR011333">
    <property type="entry name" value="SKP1/BTB/POZ_sf"/>
</dbReference>
<dbReference type="HOGENOM" id="CLU_059252_6_1_1"/>
<dbReference type="eggNOG" id="KOG1724">
    <property type="taxonomic scope" value="Eukaryota"/>
</dbReference>
<protein>
    <recommendedName>
        <fullName evidence="7">Skp1-related protein</fullName>
    </recommendedName>
</protein>
<reference evidence="5 6" key="1">
    <citation type="journal article" date="2007" name="Nature">
        <title>Evolution of genes and genomes on the Drosophila phylogeny.</title>
        <authorList>
            <consortium name="Drosophila 12 Genomes Consortium"/>
            <person name="Clark A.G."/>
            <person name="Eisen M.B."/>
            <person name="Smith D.R."/>
            <person name="Bergman C.M."/>
            <person name="Oliver B."/>
            <person name="Markow T.A."/>
            <person name="Kaufman T.C."/>
            <person name="Kellis M."/>
            <person name="Gelbart W."/>
            <person name="Iyer V.N."/>
            <person name="Pollard D.A."/>
            <person name="Sackton T.B."/>
            <person name="Larracuente A.M."/>
            <person name="Singh N.D."/>
            <person name="Abad J.P."/>
            <person name="Abt D.N."/>
            <person name="Adryan B."/>
            <person name="Aguade M."/>
            <person name="Akashi H."/>
            <person name="Anderson W.W."/>
            <person name="Aquadro C.F."/>
            <person name="Ardell D.H."/>
            <person name="Arguello R."/>
            <person name="Artieri C.G."/>
            <person name="Barbash D.A."/>
            <person name="Barker D."/>
            <person name="Barsanti P."/>
            <person name="Batterham P."/>
            <person name="Batzoglou S."/>
            <person name="Begun D."/>
            <person name="Bhutkar A."/>
            <person name="Blanco E."/>
            <person name="Bosak S.A."/>
            <person name="Bradley R.K."/>
            <person name="Brand A.D."/>
            <person name="Brent M.R."/>
            <person name="Brooks A.N."/>
            <person name="Brown R.H."/>
            <person name="Butlin R.K."/>
            <person name="Caggese C."/>
            <person name="Calvi B.R."/>
            <person name="Bernardo de Carvalho A."/>
            <person name="Caspi A."/>
            <person name="Castrezana S."/>
            <person name="Celniker S.E."/>
            <person name="Chang J.L."/>
            <person name="Chapple C."/>
            <person name="Chatterji S."/>
            <person name="Chinwalla A."/>
            <person name="Civetta A."/>
            <person name="Clifton S.W."/>
            <person name="Comeron J.M."/>
            <person name="Costello J.C."/>
            <person name="Coyne J.A."/>
            <person name="Daub J."/>
            <person name="David R.G."/>
            <person name="Delcher A.L."/>
            <person name="Delehaunty K."/>
            <person name="Do C.B."/>
            <person name="Ebling H."/>
            <person name="Edwards K."/>
            <person name="Eickbush T."/>
            <person name="Evans J.D."/>
            <person name="Filipski A."/>
            <person name="Findeiss S."/>
            <person name="Freyhult E."/>
            <person name="Fulton L."/>
            <person name="Fulton R."/>
            <person name="Garcia A.C."/>
            <person name="Gardiner A."/>
            <person name="Garfield D.A."/>
            <person name="Garvin B.E."/>
            <person name="Gibson G."/>
            <person name="Gilbert D."/>
            <person name="Gnerre S."/>
            <person name="Godfrey J."/>
            <person name="Good R."/>
            <person name="Gotea V."/>
            <person name="Gravely B."/>
            <person name="Greenberg A.J."/>
            <person name="Griffiths-Jones S."/>
            <person name="Gross S."/>
            <person name="Guigo R."/>
            <person name="Gustafson E.A."/>
            <person name="Haerty W."/>
            <person name="Hahn M.W."/>
            <person name="Halligan D.L."/>
            <person name="Halpern A.L."/>
            <person name="Halter G.M."/>
            <person name="Han M.V."/>
            <person name="Heger A."/>
            <person name="Hillier L."/>
            <person name="Hinrichs A.S."/>
            <person name="Holmes I."/>
            <person name="Hoskins R.A."/>
            <person name="Hubisz M.J."/>
            <person name="Hultmark D."/>
            <person name="Huntley M.A."/>
            <person name="Jaffe D.B."/>
            <person name="Jagadeeshan S."/>
            <person name="Jeck W.R."/>
            <person name="Johnson J."/>
            <person name="Jones C.D."/>
            <person name="Jordan W.C."/>
            <person name="Karpen G.H."/>
            <person name="Kataoka E."/>
            <person name="Keightley P.D."/>
            <person name="Kheradpour P."/>
            <person name="Kirkness E.F."/>
            <person name="Koerich L.B."/>
            <person name="Kristiansen K."/>
            <person name="Kudrna D."/>
            <person name="Kulathinal R.J."/>
            <person name="Kumar S."/>
            <person name="Kwok R."/>
            <person name="Lander E."/>
            <person name="Langley C.H."/>
            <person name="Lapoint R."/>
            <person name="Lazzaro B.P."/>
            <person name="Lee S.J."/>
            <person name="Levesque L."/>
            <person name="Li R."/>
            <person name="Lin C.F."/>
            <person name="Lin M.F."/>
            <person name="Lindblad-Toh K."/>
            <person name="Llopart A."/>
            <person name="Long M."/>
            <person name="Low L."/>
            <person name="Lozovsky E."/>
            <person name="Lu J."/>
            <person name="Luo M."/>
            <person name="Machado C.A."/>
            <person name="Makalowski W."/>
            <person name="Marzo M."/>
            <person name="Matsuda M."/>
            <person name="Matzkin L."/>
            <person name="McAllister B."/>
            <person name="McBride C.S."/>
            <person name="McKernan B."/>
            <person name="McKernan K."/>
            <person name="Mendez-Lago M."/>
            <person name="Minx P."/>
            <person name="Mollenhauer M.U."/>
            <person name="Montooth K."/>
            <person name="Mount S.M."/>
            <person name="Mu X."/>
            <person name="Myers E."/>
            <person name="Negre B."/>
            <person name="Newfeld S."/>
            <person name="Nielsen R."/>
            <person name="Noor M.A."/>
            <person name="O'Grady P."/>
            <person name="Pachter L."/>
            <person name="Papaceit M."/>
            <person name="Parisi M.J."/>
            <person name="Parisi M."/>
            <person name="Parts L."/>
            <person name="Pedersen J.S."/>
            <person name="Pesole G."/>
            <person name="Phillippy A.M."/>
            <person name="Ponting C.P."/>
            <person name="Pop M."/>
            <person name="Porcelli D."/>
            <person name="Powell J.R."/>
            <person name="Prohaska S."/>
            <person name="Pruitt K."/>
            <person name="Puig M."/>
            <person name="Quesneville H."/>
            <person name="Ram K.R."/>
            <person name="Rand D."/>
            <person name="Rasmussen M.D."/>
            <person name="Reed L.K."/>
            <person name="Reenan R."/>
            <person name="Reily A."/>
            <person name="Remington K.A."/>
            <person name="Rieger T.T."/>
            <person name="Ritchie M.G."/>
            <person name="Robin C."/>
            <person name="Rogers Y.H."/>
            <person name="Rohde C."/>
            <person name="Rozas J."/>
            <person name="Rubenfield M.J."/>
            <person name="Ruiz A."/>
            <person name="Russo S."/>
            <person name="Salzberg S.L."/>
            <person name="Sanchez-Gracia A."/>
            <person name="Saranga D.J."/>
            <person name="Sato H."/>
            <person name="Schaeffer S.W."/>
            <person name="Schatz M.C."/>
            <person name="Schlenke T."/>
            <person name="Schwartz R."/>
            <person name="Segarra C."/>
            <person name="Singh R.S."/>
            <person name="Sirot L."/>
            <person name="Sirota M."/>
            <person name="Sisneros N.B."/>
            <person name="Smith C.D."/>
            <person name="Smith T.F."/>
            <person name="Spieth J."/>
            <person name="Stage D.E."/>
            <person name="Stark A."/>
            <person name="Stephan W."/>
            <person name="Strausberg R.L."/>
            <person name="Strempel S."/>
            <person name="Sturgill D."/>
            <person name="Sutton G."/>
            <person name="Sutton G.G."/>
            <person name="Tao W."/>
            <person name="Teichmann S."/>
            <person name="Tobari Y.N."/>
            <person name="Tomimura Y."/>
            <person name="Tsolas J.M."/>
            <person name="Valente V.L."/>
            <person name="Venter E."/>
            <person name="Venter J.C."/>
            <person name="Vicario S."/>
            <person name="Vieira F.G."/>
            <person name="Vilella A.J."/>
            <person name="Villasante A."/>
            <person name="Walenz B."/>
            <person name="Wang J."/>
            <person name="Wasserman M."/>
            <person name="Watts T."/>
            <person name="Wilson D."/>
            <person name="Wilson R.K."/>
            <person name="Wing R.A."/>
            <person name="Wolfner M.F."/>
            <person name="Wong A."/>
            <person name="Wong G.K."/>
            <person name="Wu C.I."/>
            <person name="Wu G."/>
            <person name="Yamamoto D."/>
            <person name="Yang H.P."/>
            <person name="Yang S.P."/>
            <person name="Yorke J.A."/>
            <person name="Yoshida K."/>
            <person name="Zdobnov E."/>
            <person name="Zhang P."/>
            <person name="Zhang Y."/>
            <person name="Zimin A.V."/>
            <person name="Baldwin J."/>
            <person name="Abdouelleil A."/>
            <person name="Abdulkadir J."/>
            <person name="Abebe A."/>
            <person name="Abera B."/>
            <person name="Abreu J."/>
            <person name="Acer S.C."/>
            <person name="Aftuck L."/>
            <person name="Alexander A."/>
            <person name="An P."/>
            <person name="Anderson E."/>
            <person name="Anderson S."/>
            <person name="Arachi H."/>
            <person name="Azer M."/>
            <person name="Bachantsang P."/>
            <person name="Barry A."/>
            <person name="Bayul T."/>
            <person name="Berlin A."/>
            <person name="Bessette D."/>
            <person name="Bloom T."/>
            <person name="Blye J."/>
            <person name="Boguslavskiy L."/>
            <person name="Bonnet C."/>
            <person name="Boukhgalter B."/>
            <person name="Bourzgui I."/>
            <person name="Brown A."/>
            <person name="Cahill P."/>
            <person name="Channer S."/>
            <person name="Cheshatsang Y."/>
            <person name="Chuda L."/>
            <person name="Citroen M."/>
            <person name="Collymore A."/>
            <person name="Cooke P."/>
            <person name="Costello M."/>
            <person name="D'Aco K."/>
            <person name="Daza R."/>
            <person name="De Haan G."/>
            <person name="DeGray S."/>
            <person name="DeMaso C."/>
            <person name="Dhargay N."/>
            <person name="Dooley K."/>
            <person name="Dooley E."/>
            <person name="Doricent M."/>
            <person name="Dorje P."/>
            <person name="Dorjee K."/>
            <person name="Dupes A."/>
            <person name="Elong R."/>
            <person name="Falk J."/>
            <person name="Farina A."/>
            <person name="Faro S."/>
            <person name="Ferguson D."/>
            <person name="Fisher S."/>
            <person name="Foley C.D."/>
            <person name="Franke A."/>
            <person name="Friedrich D."/>
            <person name="Gadbois L."/>
            <person name="Gearin G."/>
            <person name="Gearin C.R."/>
            <person name="Giannoukos G."/>
            <person name="Goode T."/>
            <person name="Graham J."/>
            <person name="Grandbois E."/>
            <person name="Grewal S."/>
            <person name="Gyaltsen K."/>
            <person name="Hafez N."/>
            <person name="Hagos B."/>
            <person name="Hall J."/>
            <person name="Henson C."/>
            <person name="Hollinger A."/>
            <person name="Honan T."/>
            <person name="Huard M.D."/>
            <person name="Hughes L."/>
            <person name="Hurhula B."/>
            <person name="Husby M.E."/>
            <person name="Kamat A."/>
            <person name="Kanga B."/>
            <person name="Kashin S."/>
            <person name="Khazanovich D."/>
            <person name="Kisner P."/>
            <person name="Lance K."/>
            <person name="Lara M."/>
            <person name="Lee W."/>
            <person name="Lennon N."/>
            <person name="Letendre F."/>
            <person name="LeVine R."/>
            <person name="Lipovsky A."/>
            <person name="Liu X."/>
            <person name="Liu J."/>
            <person name="Liu S."/>
            <person name="Lokyitsang T."/>
            <person name="Lokyitsang Y."/>
            <person name="Lubonja R."/>
            <person name="Lui A."/>
            <person name="MacDonald P."/>
            <person name="Magnisalis V."/>
            <person name="Maru K."/>
            <person name="Matthews C."/>
            <person name="McCusker W."/>
            <person name="McDonough S."/>
            <person name="Mehta T."/>
            <person name="Meldrim J."/>
            <person name="Meneus L."/>
            <person name="Mihai O."/>
            <person name="Mihalev A."/>
            <person name="Mihova T."/>
            <person name="Mittelman R."/>
            <person name="Mlenga V."/>
            <person name="Montmayeur A."/>
            <person name="Mulrain L."/>
            <person name="Navidi A."/>
            <person name="Naylor J."/>
            <person name="Negash T."/>
            <person name="Nguyen T."/>
            <person name="Nguyen N."/>
            <person name="Nicol R."/>
            <person name="Norbu C."/>
            <person name="Norbu N."/>
            <person name="Novod N."/>
            <person name="O'Neill B."/>
            <person name="Osman S."/>
            <person name="Markiewicz E."/>
            <person name="Oyono O.L."/>
            <person name="Patti C."/>
            <person name="Phunkhang P."/>
            <person name="Pierre F."/>
            <person name="Priest M."/>
            <person name="Raghuraman S."/>
            <person name="Rege F."/>
            <person name="Reyes R."/>
            <person name="Rise C."/>
            <person name="Rogov P."/>
            <person name="Ross K."/>
            <person name="Ryan E."/>
            <person name="Settipalli S."/>
            <person name="Shea T."/>
            <person name="Sherpa N."/>
            <person name="Shi L."/>
            <person name="Shih D."/>
            <person name="Sparrow T."/>
            <person name="Spaulding J."/>
            <person name="Stalker J."/>
            <person name="Stange-Thomann N."/>
            <person name="Stavropoulos S."/>
            <person name="Stone C."/>
            <person name="Strader C."/>
            <person name="Tesfaye S."/>
            <person name="Thomson T."/>
            <person name="Thoulutsang Y."/>
            <person name="Thoulutsang D."/>
            <person name="Topham K."/>
            <person name="Topping I."/>
            <person name="Tsamla T."/>
            <person name="Vassiliev H."/>
            <person name="Vo A."/>
            <person name="Wangchuk T."/>
            <person name="Wangdi T."/>
            <person name="Weiand M."/>
            <person name="Wilkinson J."/>
            <person name="Wilson A."/>
            <person name="Yadav S."/>
            <person name="Young G."/>
            <person name="Yu Q."/>
            <person name="Zembek L."/>
            <person name="Zhong D."/>
            <person name="Zimmer A."/>
            <person name="Zwirko Z."/>
            <person name="Jaffe D.B."/>
            <person name="Alvarez P."/>
            <person name="Brockman W."/>
            <person name="Butler J."/>
            <person name="Chin C."/>
            <person name="Gnerre S."/>
            <person name="Grabherr M."/>
            <person name="Kleber M."/>
            <person name="Mauceli E."/>
            <person name="MacCallum I."/>
        </authorList>
    </citation>
    <scope>NUCLEOTIDE SEQUENCE [LARGE SCALE GENOMIC DNA]</scope>
    <source>
        <strain evidence="6">Tucson 14030-0811.24</strain>
    </source>
</reference>
<evidence type="ECO:0000313" key="5">
    <source>
        <dbReference type="EMBL" id="EDW73031.2"/>
    </source>
</evidence>
<evidence type="ECO:0000313" key="6">
    <source>
        <dbReference type="Proteomes" id="UP000007798"/>
    </source>
</evidence>
<dbReference type="SUPFAM" id="SSF81382">
    <property type="entry name" value="Skp1 dimerisation domain-like"/>
    <property type="match status" value="1"/>
</dbReference>
<dbReference type="InterPro" id="IPR016073">
    <property type="entry name" value="Skp1_comp_POZ"/>
</dbReference>
<evidence type="ECO:0000259" key="3">
    <source>
        <dbReference type="Pfam" id="PF01466"/>
    </source>
</evidence>
<evidence type="ECO:0000259" key="4">
    <source>
        <dbReference type="Pfam" id="PF03931"/>
    </source>
</evidence>
<feature type="non-terminal residue" evidence="5">
    <location>
        <position position="158"/>
    </location>
</feature>
<dbReference type="OrthoDB" id="2342932at2759"/>
<dbReference type="Gene3D" id="3.30.710.10">
    <property type="entry name" value="Potassium Channel Kv1.1, Chain A"/>
    <property type="match status" value="1"/>
</dbReference>
<dbReference type="InterPro" id="IPR001232">
    <property type="entry name" value="SKP1-like"/>
</dbReference>
<feature type="domain" description="SKP1 component dimerisation" evidence="3">
    <location>
        <begin position="121"/>
        <end position="147"/>
    </location>
</feature>
<dbReference type="PIRSF" id="PIRSF028729">
    <property type="entry name" value="E3_ubiquit_lig_SCF_Skp"/>
    <property type="match status" value="1"/>
</dbReference>
<comment type="similarity">
    <text evidence="1">Belongs to the SKP1 family.</text>
</comment>
<keyword evidence="2" id="KW-0833">Ubl conjugation pathway</keyword>
<dbReference type="SMR" id="B4MM22"/>
<dbReference type="InterPro" id="IPR036296">
    <property type="entry name" value="SKP1-like_dim_sf"/>
</dbReference>
<dbReference type="STRING" id="7260.B4MM22"/>
<dbReference type="FunFam" id="3.30.710.10:FF:000124">
    <property type="entry name" value="Protein CBG09126"/>
    <property type="match status" value="1"/>
</dbReference>
<dbReference type="Pfam" id="PF01466">
    <property type="entry name" value="Skp1"/>
    <property type="match status" value="1"/>
</dbReference>
<dbReference type="GO" id="GO:0006511">
    <property type="term" value="P:ubiquitin-dependent protein catabolic process"/>
    <property type="evidence" value="ECO:0007669"/>
    <property type="project" value="InterPro"/>
</dbReference>
<organism evidence="5 6">
    <name type="scientific">Drosophila willistoni</name>
    <name type="common">Fruit fly</name>
    <dbReference type="NCBI Taxonomy" id="7260"/>
    <lineage>
        <taxon>Eukaryota</taxon>
        <taxon>Metazoa</taxon>
        <taxon>Ecdysozoa</taxon>
        <taxon>Arthropoda</taxon>
        <taxon>Hexapoda</taxon>
        <taxon>Insecta</taxon>
        <taxon>Pterygota</taxon>
        <taxon>Neoptera</taxon>
        <taxon>Endopterygota</taxon>
        <taxon>Diptera</taxon>
        <taxon>Brachycera</taxon>
        <taxon>Muscomorpha</taxon>
        <taxon>Ephydroidea</taxon>
        <taxon>Drosophilidae</taxon>
        <taxon>Drosophila</taxon>
        <taxon>Sophophora</taxon>
    </lineage>
</organism>
<dbReference type="Pfam" id="PF03931">
    <property type="entry name" value="Skp1_POZ"/>
    <property type="match status" value="1"/>
</dbReference>
<dbReference type="InParanoid" id="B4MM22"/>